<keyword evidence="2" id="KW-1185">Reference proteome</keyword>
<dbReference type="AlphaFoldDB" id="A0A6G1IPJ2"/>
<dbReference type="Proteomes" id="UP000799291">
    <property type="component" value="Unassembled WGS sequence"/>
</dbReference>
<protein>
    <submittedName>
        <fullName evidence="1">Uncharacterized protein</fullName>
    </submittedName>
</protein>
<organism evidence="1 2">
    <name type="scientific">Lentithecium fluviatile CBS 122367</name>
    <dbReference type="NCBI Taxonomy" id="1168545"/>
    <lineage>
        <taxon>Eukaryota</taxon>
        <taxon>Fungi</taxon>
        <taxon>Dikarya</taxon>
        <taxon>Ascomycota</taxon>
        <taxon>Pezizomycotina</taxon>
        <taxon>Dothideomycetes</taxon>
        <taxon>Pleosporomycetidae</taxon>
        <taxon>Pleosporales</taxon>
        <taxon>Massarineae</taxon>
        <taxon>Lentitheciaceae</taxon>
        <taxon>Lentithecium</taxon>
    </lineage>
</organism>
<reference evidence="1" key="1">
    <citation type="journal article" date="2020" name="Stud. Mycol.">
        <title>101 Dothideomycetes genomes: a test case for predicting lifestyles and emergence of pathogens.</title>
        <authorList>
            <person name="Haridas S."/>
            <person name="Albert R."/>
            <person name="Binder M."/>
            <person name="Bloem J."/>
            <person name="Labutti K."/>
            <person name="Salamov A."/>
            <person name="Andreopoulos B."/>
            <person name="Baker S."/>
            <person name="Barry K."/>
            <person name="Bills G."/>
            <person name="Bluhm B."/>
            <person name="Cannon C."/>
            <person name="Castanera R."/>
            <person name="Culley D."/>
            <person name="Daum C."/>
            <person name="Ezra D."/>
            <person name="Gonzalez J."/>
            <person name="Henrissat B."/>
            <person name="Kuo A."/>
            <person name="Liang C."/>
            <person name="Lipzen A."/>
            <person name="Lutzoni F."/>
            <person name="Magnuson J."/>
            <person name="Mondo S."/>
            <person name="Nolan M."/>
            <person name="Ohm R."/>
            <person name="Pangilinan J."/>
            <person name="Park H.-J."/>
            <person name="Ramirez L."/>
            <person name="Alfaro M."/>
            <person name="Sun H."/>
            <person name="Tritt A."/>
            <person name="Yoshinaga Y."/>
            <person name="Zwiers L.-H."/>
            <person name="Turgeon B."/>
            <person name="Goodwin S."/>
            <person name="Spatafora J."/>
            <person name="Crous P."/>
            <person name="Grigoriev I."/>
        </authorList>
    </citation>
    <scope>NUCLEOTIDE SEQUENCE</scope>
    <source>
        <strain evidence="1">CBS 122367</strain>
    </source>
</reference>
<proteinExistence type="predicted"/>
<gene>
    <name evidence="1" type="ORF">K458DRAFT_434789</name>
</gene>
<sequence>MDAAYCSKMQHRSETLHVFPATGQPLSPARSKRQRLLDDIVTQSVSTIGPPYHSKRCTRLPVRSHSNVYIPATLLRWIIAHLQTRLSFTMHLATQRVSPIPGTRLQPAMSLPHQEAHLGILAARSEMKRLSAINMEIRGMKLQKSEAGEKGRRIAAALPRVNSQ</sequence>
<name>A0A6G1IPJ2_9PLEO</name>
<evidence type="ECO:0000313" key="2">
    <source>
        <dbReference type="Proteomes" id="UP000799291"/>
    </source>
</evidence>
<dbReference type="EMBL" id="MU005600">
    <property type="protein sequence ID" value="KAF2679903.1"/>
    <property type="molecule type" value="Genomic_DNA"/>
</dbReference>
<accession>A0A6G1IPJ2</accession>
<evidence type="ECO:0000313" key="1">
    <source>
        <dbReference type="EMBL" id="KAF2679903.1"/>
    </source>
</evidence>